<proteinExistence type="predicted"/>
<comment type="caution">
    <text evidence="2">The sequence shown here is derived from an EMBL/GenBank/DDBJ whole genome shotgun (WGS) entry which is preliminary data.</text>
</comment>
<evidence type="ECO:0000256" key="1">
    <source>
        <dbReference type="SAM" id="Phobius"/>
    </source>
</evidence>
<dbReference type="EMBL" id="DSAY01000097">
    <property type="protein sequence ID" value="HDP15190.1"/>
    <property type="molecule type" value="Genomic_DNA"/>
</dbReference>
<protein>
    <submittedName>
        <fullName evidence="2">Uncharacterized protein</fullName>
    </submittedName>
</protein>
<sequence length="77" mass="8279">MASINRKIRTIALLSGVLLVFWGSLIALVALAEKVAIVVPQSFARSLLGILILAIWGLLVIFLVEAIRRKIASSLPA</sequence>
<dbReference type="AlphaFoldDB" id="A0A7C1GKW8"/>
<keyword evidence="1" id="KW-0812">Transmembrane</keyword>
<name>A0A7C1GKW8_9CREN</name>
<evidence type="ECO:0000313" key="2">
    <source>
        <dbReference type="EMBL" id="HDP15190.1"/>
    </source>
</evidence>
<accession>A0A7C1GKW8</accession>
<keyword evidence="1" id="KW-0472">Membrane</keyword>
<gene>
    <name evidence="2" type="ORF">ENN26_05370</name>
</gene>
<keyword evidence="1" id="KW-1133">Transmembrane helix</keyword>
<reference evidence="2" key="1">
    <citation type="journal article" date="2020" name="mSystems">
        <title>Genome- and Community-Level Interaction Insights into Carbon Utilization and Element Cycling Functions of Hydrothermarchaeota in Hydrothermal Sediment.</title>
        <authorList>
            <person name="Zhou Z."/>
            <person name="Liu Y."/>
            <person name="Xu W."/>
            <person name="Pan J."/>
            <person name="Luo Z.H."/>
            <person name="Li M."/>
        </authorList>
    </citation>
    <scope>NUCLEOTIDE SEQUENCE [LARGE SCALE GENOMIC DNA]</scope>
    <source>
        <strain evidence="2">SpSt-116</strain>
    </source>
</reference>
<feature type="transmembrane region" description="Helical" evidence="1">
    <location>
        <begin position="42"/>
        <end position="64"/>
    </location>
</feature>
<organism evidence="2">
    <name type="scientific">Thermofilum adornatum</name>
    <dbReference type="NCBI Taxonomy" id="1365176"/>
    <lineage>
        <taxon>Archaea</taxon>
        <taxon>Thermoproteota</taxon>
        <taxon>Thermoprotei</taxon>
        <taxon>Thermofilales</taxon>
        <taxon>Thermofilaceae</taxon>
        <taxon>Thermofilum</taxon>
    </lineage>
</organism>